<protein>
    <recommendedName>
        <fullName evidence="4">Secreted protein</fullName>
    </recommendedName>
</protein>
<dbReference type="EMBL" id="JACVVK020000006">
    <property type="protein sequence ID" value="KAK7506613.1"/>
    <property type="molecule type" value="Genomic_DNA"/>
</dbReference>
<dbReference type="AlphaFoldDB" id="A0ABD0M615"/>
<feature type="chain" id="PRO_5044761800" description="Secreted protein" evidence="1">
    <location>
        <begin position="21"/>
        <end position="164"/>
    </location>
</feature>
<feature type="signal peptide" evidence="1">
    <location>
        <begin position="1"/>
        <end position="20"/>
    </location>
</feature>
<name>A0ABD0M615_9CAEN</name>
<evidence type="ECO:0000313" key="2">
    <source>
        <dbReference type="EMBL" id="KAK7506613.1"/>
    </source>
</evidence>
<gene>
    <name evidence="2" type="ORF">BaRGS_00002088</name>
</gene>
<sequence>MYVCASLSFSFCWIYTGLHARKTSEAKDTLCATDKLVLLPYATQTLVVAKQKSNPAVRPLDRKKRNSHTDGDCRLSLVTETRQRLVDDCTQSAQTRLLKVPPSSSIIRHTHTRTPSLKQKLACCRGRSVACTVAGSTMLQLVVMLEPPPLRDLSLGHPSSCQQM</sequence>
<dbReference type="Proteomes" id="UP001519460">
    <property type="component" value="Unassembled WGS sequence"/>
</dbReference>
<accession>A0ABD0M615</accession>
<comment type="caution">
    <text evidence="2">The sequence shown here is derived from an EMBL/GenBank/DDBJ whole genome shotgun (WGS) entry which is preliminary data.</text>
</comment>
<keyword evidence="1" id="KW-0732">Signal</keyword>
<evidence type="ECO:0000256" key="1">
    <source>
        <dbReference type="SAM" id="SignalP"/>
    </source>
</evidence>
<evidence type="ECO:0000313" key="3">
    <source>
        <dbReference type="Proteomes" id="UP001519460"/>
    </source>
</evidence>
<reference evidence="2 3" key="1">
    <citation type="journal article" date="2023" name="Sci. Data">
        <title>Genome assembly of the Korean intertidal mud-creeper Batillaria attramentaria.</title>
        <authorList>
            <person name="Patra A.K."/>
            <person name="Ho P.T."/>
            <person name="Jun S."/>
            <person name="Lee S.J."/>
            <person name="Kim Y."/>
            <person name="Won Y.J."/>
        </authorList>
    </citation>
    <scope>NUCLEOTIDE SEQUENCE [LARGE SCALE GENOMIC DNA]</scope>
    <source>
        <strain evidence="2">Wonlab-2016</strain>
    </source>
</reference>
<keyword evidence="3" id="KW-1185">Reference proteome</keyword>
<organism evidence="2 3">
    <name type="scientific">Batillaria attramentaria</name>
    <dbReference type="NCBI Taxonomy" id="370345"/>
    <lineage>
        <taxon>Eukaryota</taxon>
        <taxon>Metazoa</taxon>
        <taxon>Spiralia</taxon>
        <taxon>Lophotrochozoa</taxon>
        <taxon>Mollusca</taxon>
        <taxon>Gastropoda</taxon>
        <taxon>Caenogastropoda</taxon>
        <taxon>Sorbeoconcha</taxon>
        <taxon>Cerithioidea</taxon>
        <taxon>Batillariidae</taxon>
        <taxon>Batillaria</taxon>
    </lineage>
</organism>
<proteinExistence type="predicted"/>
<evidence type="ECO:0008006" key="4">
    <source>
        <dbReference type="Google" id="ProtNLM"/>
    </source>
</evidence>